<evidence type="ECO:0000313" key="2">
    <source>
        <dbReference type="Proteomes" id="UP000094271"/>
    </source>
</evidence>
<proteinExistence type="predicted"/>
<dbReference type="OrthoDB" id="10002801at2"/>
<sequence>MEKISYNQKELEIYSFVNTGNELKISFKNGDIVLLEEEFSAAEALEKIFLLDEAGNALSAFKNFAILIEISKKKNVIIDEITDEMADIVTVTLQKEPDWMVSQRQQDARITAVEETADTLVMEALV</sequence>
<comment type="caution">
    <text evidence="1">The sequence shown here is derived from an EMBL/GenBank/DDBJ whole genome shotgun (WGS) entry which is preliminary data.</text>
</comment>
<protein>
    <submittedName>
        <fullName evidence="1">Uncharacterized protein</fullName>
    </submittedName>
</protein>
<dbReference type="EMBL" id="MEHA01000011">
    <property type="protein sequence ID" value="ODR50364.1"/>
    <property type="molecule type" value="Genomic_DNA"/>
</dbReference>
<dbReference type="AlphaFoldDB" id="A0A1E3UGH5"/>
<name>A0A1E3UGH5_9FIRM</name>
<organism evidence="1 2">
    <name type="scientific">Eisenbergiella tayi</name>
    <dbReference type="NCBI Taxonomy" id="1432052"/>
    <lineage>
        <taxon>Bacteria</taxon>
        <taxon>Bacillati</taxon>
        <taxon>Bacillota</taxon>
        <taxon>Clostridia</taxon>
        <taxon>Lachnospirales</taxon>
        <taxon>Lachnospiraceae</taxon>
        <taxon>Eisenbergiella</taxon>
    </lineage>
</organism>
<reference evidence="1 2" key="1">
    <citation type="submission" date="2016-08" db="EMBL/GenBank/DDBJ databases">
        <authorList>
            <person name="Seilhamer J.J."/>
        </authorList>
    </citation>
    <scope>NUCLEOTIDE SEQUENCE [LARGE SCALE GENOMIC DNA]</scope>
    <source>
        <strain evidence="1 2">NML150140-1</strain>
    </source>
</reference>
<evidence type="ECO:0000313" key="1">
    <source>
        <dbReference type="EMBL" id="ODR50364.1"/>
    </source>
</evidence>
<dbReference type="RefSeq" id="WP_069431740.1">
    <property type="nucleotide sequence ID" value="NZ_MEHA01000011.1"/>
</dbReference>
<accession>A0A1E3UGH5</accession>
<dbReference type="Proteomes" id="UP000094271">
    <property type="component" value="Unassembled WGS sequence"/>
</dbReference>
<gene>
    <name evidence="1" type="ORF">BEI59_16035</name>
</gene>